<gene>
    <name evidence="2" type="ORF">F1188_00310</name>
</gene>
<dbReference type="Pfam" id="PF13177">
    <property type="entry name" value="DNA_pol3_delta2"/>
    <property type="match status" value="1"/>
</dbReference>
<dbReference type="SUPFAM" id="SSF52540">
    <property type="entry name" value="P-loop containing nucleoside triphosphate hydrolases"/>
    <property type="match status" value="1"/>
</dbReference>
<evidence type="ECO:0000313" key="2">
    <source>
        <dbReference type="EMBL" id="KAA5607250.1"/>
    </source>
</evidence>
<dbReference type="InterPro" id="IPR050238">
    <property type="entry name" value="DNA_Rep/Repair_Clamp_Loader"/>
</dbReference>
<dbReference type="InterPro" id="IPR027417">
    <property type="entry name" value="P-loop_NTPase"/>
</dbReference>
<proteinExistence type="predicted"/>
<dbReference type="Proteomes" id="UP000324065">
    <property type="component" value="Unassembled WGS sequence"/>
</dbReference>
<dbReference type="GO" id="GO:0003887">
    <property type="term" value="F:DNA-directed DNA polymerase activity"/>
    <property type="evidence" value="ECO:0007669"/>
    <property type="project" value="UniProtKB-EC"/>
</dbReference>
<comment type="caution">
    <text evidence="2">The sequence shown here is derived from an EMBL/GenBank/DDBJ whole genome shotgun (WGS) entry which is preliminary data.</text>
</comment>
<dbReference type="NCBIfam" id="NF005677">
    <property type="entry name" value="PRK07471.1"/>
    <property type="match status" value="1"/>
</dbReference>
<evidence type="ECO:0000256" key="1">
    <source>
        <dbReference type="SAM" id="MobiDB-lite"/>
    </source>
</evidence>
<reference evidence="2 3" key="1">
    <citation type="submission" date="2019-09" db="EMBL/GenBank/DDBJ databases">
        <title>Genome sequence of Roseospira marina, one of the more divergent members of the non-sulfur purple photosynthetic bacterial family, the Rhodospirillaceae.</title>
        <authorList>
            <person name="Meyer T."/>
            <person name="Kyndt J."/>
        </authorList>
    </citation>
    <scope>NUCLEOTIDE SEQUENCE [LARGE SCALE GENOMIC DNA]</scope>
    <source>
        <strain evidence="2 3">DSM 15113</strain>
    </source>
</reference>
<evidence type="ECO:0000313" key="3">
    <source>
        <dbReference type="Proteomes" id="UP000324065"/>
    </source>
</evidence>
<dbReference type="EC" id="2.7.7.7" evidence="2"/>
<dbReference type="OrthoDB" id="9811073at2"/>
<keyword evidence="2" id="KW-0548">Nucleotidyltransferase</keyword>
<keyword evidence="2" id="KW-0808">Transferase</keyword>
<name>A0A5M6IG21_9PROT</name>
<dbReference type="GO" id="GO:0009360">
    <property type="term" value="C:DNA polymerase III complex"/>
    <property type="evidence" value="ECO:0007669"/>
    <property type="project" value="TreeGrafter"/>
</dbReference>
<keyword evidence="3" id="KW-1185">Reference proteome</keyword>
<dbReference type="Gene3D" id="3.40.50.300">
    <property type="entry name" value="P-loop containing nucleotide triphosphate hydrolases"/>
    <property type="match status" value="1"/>
</dbReference>
<dbReference type="AlphaFoldDB" id="A0A5M6IG21"/>
<dbReference type="PANTHER" id="PTHR11669">
    <property type="entry name" value="REPLICATION FACTOR C / DNA POLYMERASE III GAMMA-TAU SUBUNIT"/>
    <property type="match status" value="1"/>
</dbReference>
<dbReference type="GO" id="GO:0006261">
    <property type="term" value="P:DNA-templated DNA replication"/>
    <property type="evidence" value="ECO:0007669"/>
    <property type="project" value="TreeGrafter"/>
</dbReference>
<accession>A0A5M6IG21</accession>
<dbReference type="PANTHER" id="PTHR11669:SF8">
    <property type="entry name" value="DNA POLYMERASE III SUBUNIT DELTA"/>
    <property type="match status" value="1"/>
</dbReference>
<protein>
    <submittedName>
        <fullName evidence="2">DNA polymerase III subunit delta</fullName>
        <ecNumber evidence="2">2.7.7.7</ecNumber>
    </submittedName>
</protein>
<feature type="compositionally biased region" description="Low complexity" evidence="1">
    <location>
        <begin position="25"/>
        <end position="57"/>
    </location>
</feature>
<organism evidence="2 3">
    <name type="scientific">Roseospira marina</name>
    <dbReference type="NCBI Taxonomy" id="140057"/>
    <lineage>
        <taxon>Bacteria</taxon>
        <taxon>Pseudomonadati</taxon>
        <taxon>Pseudomonadota</taxon>
        <taxon>Alphaproteobacteria</taxon>
        <taxon>Rhodospirillales</taxon>
        <taxon>Rhodospirillaceae</taxon>
        <taxon>Roseospira</taxon>
    </lineage>
</organism>
<feature type="region of interest" description="Disordered" evidence="1">
    <location>
        <begin position="1"/>
        <end position="70"/>
    </location>
</feature>
<sequence length="435" mass="46952">MRWPTKTPWQAAFSPPWTRASQSGRPTRTPSTAASRSWSRAVVARAASGGSRVRAAPDPGDAVPRPRGNPHLIGQEAAEAEILGAWRTGRMSHAWLLTGPEGIGKATLAYRIARFVLSQDAAESGAPGLFGAPVAEPVADSLSLPPEHPVFQRVHAGSHADLRVIEPGFSDAKQAAREIEAGRTPRRRAEIVVDDVRGLGQFLSLTPAEGGWRVVVIDSADIMNRNAANAVLKVVEEPPRRALLLLVSHNPARLPATIPSRCRRLPLRPLAPDAMDGLLERYRPDLEPEARATLTGLSRGSIGRALALARAGGLDLYRDLIDLLGQTPRMDVARCHALGDRAARDDEVWRFFRDMMPGLLARIARLGAIANGPADPAATDSAVLARLARSAPLDRWVAVWEKTSHLLGRTEAVHLDRKQAVLATLLLLERAAGRT</sequence>
<dbReference type="EMBL" id="VWPJ01000001">
    <property type="protein sequence ID" value="KAA5607250.1"/>
    <property type="molecule type" value="Genomic_DNA"/>
</dbReference>